<dbReference type="Pfam" id="PF10084">
    <property type="entry name" value="DUF2322"/>
    <property type="match status" value="1"/>
</dbReference>
<protein>
    <recommendedName>
        <fullName evidence="3">DUF2322 family protein</fullName>
    </recommendedName>
</protein>
<name>A0A7Y9R0A5_9BURK</name>
<dbReference type="EMBL" id="JACCFH010000001">
    <property type="protein sequence ID" value="NYG34533.1"/>
    <property type="molecule type" value="Genomic_DNA"/>
</dbReference>
<accession>A0A7Y9R0A5</accession>
<keyword evidence="2" id="KW-1185">Reference proteome</keyword>
<evidence type="ECO:0000313" key="1">
    <source>
        <dbReference type="EMBL" id="NYG34533.1"/>
    </source>
</evidence>
<evidence type="ECO:0008006" key="3">
    <source>
        <dbReference type="Google" id="ProtNLM"/>
    </source>
</evidence>
<gene>
    <name evidence="1" type="ORF">BDD16_003519</name>
</gene>
<evidence type="ECO:0000313" key="2">
    <source>
        <dbReference type="Proteomes" id="UP000518288"/>
    </source>
</evidence>
<reference evidence="1 2" key="1">
    <citation type="submission" date="2020-07" db="EMBL/GenBank/DDBJ databases">
        <title>Genomic Encyclopedia of Archaeal and Bacterial Type Strains, Phase II (KMG-II): from individual species to whole genera.</title>
        <authorList>
            <person name="Goeker M."/>
        </authorList>
    </citation>
    <scope>NUCLEOTIDE SEQUENCE [LARGE SCALE GENOMIC DNA]</scope>
    <source>
        <strain evidence="1 2">DSM 21226</strain>
    </source>
</reference>
<dbReference type="InterPro" id="IPR016755">
    <property type="entry name" value="UCP019302"/>
</dbReference>
<dbReference type="RefSeq" id="WP_179635160.1">
    <property type="nucleotide sequence ID" value="NZ_JACCFH010000001.1"/>
</dbReference>
<dbReference type="AlphaFoldDB" id="A0A7Y9R0A5"/>
<organism evidence="1 2">
    <name type="scientific">Sphaerotilus montanus</name>
    <dbReference type="NCBI Taxonomy" id="522889"/>
    <lineage>
        <taxon>Bacteria</taxon>
        <taxon>Pseudomonadati</taxon>
        <taxon>Pseudomonadota</taxon>
        <taxon>Betaproteobacteria</taxon>
        <taxon>Burkholderiales</taxon>
        <taxon>Sphaerotilaceae</taxon>
        <taxon>Sphaerotilus</taxon>
    </lineage>
</organism>
<dbReference type="Proteomes" id="UP000518288">
    <property type="component" value="Unassembled WGS sequence"/>
</dbReference>
<comment type="caution">
    <text evidence="1">The sequence shown here is derived from an EMBL/GenBank/DDBJ whole genome shotgun (WGS) entry which is preliminary data.</text>
</comment>
<dbReference type="PIRSF" id="PIRSF019302">
    <property type="entry name" value="UCP019302"/>
    <property type="match status" value="1"/>
</dbReference>
<sequence length="106" mass="10799">MTFSDTLKTIPAIDHLAGLQLLDAHGATVATLDNRPGQAGSVAVYQALAQRHGTLNAAAALDGLALYAEHTADANAFPGKHPNIDRLVAIASGALGPLTVQPVPKA</sequence>
<proteinExistence type="predicted"/>